<dbReference type="PANTHER" id="PTHR43798:SF33">
    <property type="entry name" value="HYDROLASE, PUTATIVE (AFU_ORTHOLOGUE AFUA_2G14860)-RELATED"/>
    <property type="match status" value="1"/>
</dbReference>
<dbReference type="Pfam" id="PF12146">
    <property type="entry name" value="Hydrolase_4"/>
    <property type="match status" value="1"/>
</dbReference>
<accession>A0ABS1T609</accession>
<sequence length="244" mass="28348">MYYEEYGDNNNPTLVFLHCAGITETYLKLYSLSNQFHLIIPHLYGSGNEVKRDFNFEENKNAIIEIVDRLKKEKVYIIGHSEGANLAFSVISQCPNFFSGAIISSPMVDKSDKIAKQKAIIVGLAYRLIRSKLVGKLYVRFIGIDDKKRADFFISYWTKISMNTWKNYYMDRLTFEKYPQFKDISFPVLCICGSKEPNVIKSTVLYMKKLNKNCNIQYIENAGHEHPIKKSNEFKKIILKEFNS</sequence>
<feature type="domain" description="Serine aminopeptidase S33" evidence="1">
    <location>
        <begin position="65"/>
        <end position="225"/>
    </location>
</feature>
<dbReference type="InterPro" id="IPR022742">
    <property type="entry name" value="Hydrolase_4"/>
</dbReference>
<dbReference type="InterPro" id="IPR029058">
    <property type="entry name" value="AB_hydrolase_fold"/>
</dbReference>
<evidence type="ECO:0000259" key="1">
    <source>
        <dbReference type="Pfam" id="PF12146"/>
    </source>
</evidence>
<organism evidence="2 3">
    <name type="scientific">Clostridium rhizosphaerae</name>
    <dbReference type="NCBI Taxonomy" id="2803861"/>
    <lineage>
        <taxon>Bacteria</taxon>
        <taxon>Bacillati</taxon>
        <taxon>Bacillota</taxon>
        <taxon>Clostridia</taxon>
        <taxon>Eubacteriales</taxon>
        <taxon>Clostridiaceae</taxon>
        <taxon>Clostridium</taxon>
    </lineage>
</organism>
<reference evidence="2 3" key="1">
    <citation type="submission" date="2021-01" db="EMBL/GenBank/DDBJ databases">
        <title>Genome public.</title>
        <authorList>
            <person name="Liu C."/>
            <person name="Sun Q."/>
        </authorList>
    </citation>
    <scope>NUCLEOTIDE SEQUENCE [LARGE SCALE GENOMIC DNA]</scope>
    <source>
        <strain evidence="2 3">YIM B02515</strain>
    </source>
</reference>
<dbReference type="GO" id="GO:0016787">
    <property type="term" value="F:hydrolase activity"/>
    <property type="evidence" value="ECO:0007669"/>
    <property type="project" value="UniProtKB-KW"/>
</dbReference>
<dbReference type="SUPFAM" id="SSF53474">
    <property type="entry name" value="alpha/beta-Hydrolases"/>
    <property type="match status" value="1"/>
</dbReference>
<evidence type="ECO:0000313" key="3">
    <source>
        <dbReference type="Proteomes" id="UP000632377"/>
    </source>
</evidence>
<dbReference type="RefSeq" id="WP_202747418.1">
    <property type="nucleotide sequence ID" value="NZ_JAESWC010000002.1"/>
</dbReference>
<evidence type="ECO:0000313" key="2">
    <source>
        <dbReference type="EMBL" id="MBL4934770.1"/>
    </source>
</evidence>
<protein>
    <submittedName>
        <fullName evidence="2">Alpha/beta hydrolase</fullName>
    </submittedName>
</protein>
<name>A0ABS1T609_9CLOT</name>
<keyword evidence="2" id="KW-0378">Hydrolase</keyword>
<dbReference type="Proteomes" id="UP000632377">
    <property type="component" value="Unassembled WGS sequence"/>
</dbReference>
<dbReference type="EMBL" id="JAESWC010000002">
    <property type="protein sequence ID" value="MBL4934770.1"/>
    <property type="molecule type" value="Genomic_DNA"/>
</dbReference>
<keyword evidence="3" id="KW-1185">Reference proteome</keyword>
<dbReference type="Gene3D" id="3.40.50.1820">
    <property type="entry name" value="alpha/beta hydrolase"/>
    <property type="match status" value="1"/>
</dbReference>
<dbReference type="PANTHER" id="PTHR43798">
    <property type="entry name" value="MONOACYLGLYCEROL LIPASE"/>
    <property type="match status" value="1"/>
</dbReference>
<comment type="caution">
    <text evidence="2">The sequence shown here is derived from an EMBL/GenBank/DDBJ whole genome shotgun (WGS) entry which is preliminary data.</text>
</comment>
<gene>
    <name evidence="2" type="ORF">JK636_03240</name>
</gene>
<dbReference type="InterPro" id="IPR050266">
    <property type="entry name" value="AB_hydrolase_sf"/>
</dbReference>
<proteinExistence type="predicted"/>